<evidence type="ECO:0000313" key="2">
    <source>
        <dbReference type="Proteomes" id="UP001525890"/>
    </source>
</evidence>
<evidence type="ECO:0000313" key="1">
    <source>
        <dbReference type="EMBL" id="MCT7969964.1"/>
    </source>
</evidence>
<accession>A0ABT2MYY7</accession>
<protein>
    <recommendedName>
        <fullName evidence="3">Addiction module component</fullName>
    </recommendedName>
</protein>
<dbReference type="Proteomes" id="UP001525890">
    <property type="component" value="Unassembled WGS sequence"/>
</dbReference>
<name>A0ABT2MYY7_9CYAN</name>
<reference evidence="1 2" key="1">
    <citation type="journal article" date="2022" name="Front. Microbiol.">
        <title>High genomic differentiation and limited gene flow indicate recent cryptic speciation within the genus Laspinema (cyanobacteria).</title>
        <authorList>
            <person name="Stanojkovic A."/>
            <person name="Skoupy S."/>
            <person name="Skaloud P."/>
            <person name="Dvorak P."/>
        </authorList>
    </citation>
    <scope>NUCLEOTIDE SEQUENCE [LARGE SCALE GENOMIC DNA]</scope>
    <source>
        <strain evidence="1 2">D2a</strain>
    </source>
</reference>
<proteinExistence type="predicted"/>
<organism evidence="1 2">
    <name type="scientific">Laspinema palackyanum D2a</name>
    <dbReference type="NCBI Taxonomy" id="2953684"/>
    <lineage>
        <taxon>Bacteria</taxon>
        <taxon>Bacillati</taxon>
        <taxon>Cyanobacteriota</taxon>
        <taxon>Cyanophyceae</taxon>
        <taxon>Oscillatoriophycideae</taxon>
        <taxon>Oscillatoriales</taxon>
        <taxon>Laspinemataceae</taxon>
        <taxon>Laspinema</taxon>
        <taxon>Laspinema palackyanum</taxon>
    </lineage>
</organism>
<dbReference type="EMBL" id="JAMXFF010000067">
    <property type="protein sequence ID" value="MCT7969964.1"/>
    <property type="molecule type" value="Genomic_DNA"/>
</dbReference>
<keyword evidence="2" id="KW-1185">Reference proteome</keyword>
<sequence>MKAVEVMGKVDDKGQLLLDEPLDIKSESRVKVILLISDEDDLDPDDTPAEEIKASLIRALQEVKAGKTRPISELWERIEHE</sequence>
<evidence type="ECO:0008006" key="3">
    <source>
        <dbReference type="Google" id="ProtNLM"/>
    </source>
</evidence>
<dbReference type="RefSeq" id="WP_015149782.1">
    <property type="nucleotide sequence ID" value="NZ_JAMXFF010000067.1"/>
</dbReference>
<comment type="caution">
    <text evidence="1">The sequence shown here is derived from an EMBL/GenBank/DDBJ whole genome shotgun (WGS) entry which is preliminary data.</text>
</comment>
<gene>
    <name evidence="1" type="ORF">NG799_26990</name>
</gene>